<name>A0A532UW21_UNCL8</name>
<dbReference type="PANTHER" id="PTHR43031:SF1">
    <property type="entry name" value="PYRIDINE NUCLEOTIDE-DISULPHIDE OXIDOREDUCTASE"/>
    <property type="match status" value="1"/>
</dbReference>
<feature type="domain" description="Rhodanese" evidence="3">
    <location>
        <begin position="62"/>
        <end position="151"/>
    </location>
</feature>
<evidence type="ECO:0000259" key="3">
    <source>
        <dbReference type="PROSITE" id="PS50206"/>
    </source>
</evidence>
<evidence type="ECO:0000313" key="5">
    <source>
        <dbReference type="Proteomes" id="UP000319619"/>
    </source>
</evidence>
<reference evidence="4 5" key="1">
    <citation type="submission" date="2017-06" db="EMBL/GenBank/DDBJ databases">
        <title>Novel microbial phyla capable of carbon fixation and sulfur reduction in deep-sea sediments.</title>
        <authorList>
            <person name="Huang J."/>
            <person name="Baker B."/>
            <person name="Wang Y."/>
        </authorList>
    </citation>
    <scope>NUCLEOTIDE SEQUENCE [LARGE SCALE GENOMIC DNA]</scope>
    <source>
        <strain evidence="4">B3_LCP</strain>
    </source>
</reference>
<proteinExistence type="predicted"/>
<organism evidence="4 5">
    <name type="scientific">candidate division LCP-89 bacterium B3_LCP</name>
    <dbReference type="NCBI Taxonomy" id="2012998"/>
    <lineage>
        <taxon>Bacteria</taxon>
        <taxon>Pseudomonadati</taxon>
        <taxon>Bacteria division LCP-89</taxon>
    </lineage>
</organism>
<feature type="region of interest" description="Disordered" evidence="1">
    <location>
        <begin position="180"/>
        <end position="211"/>
    </location>
</feature>
<dbReference type="CDD" id="cd00158">
    <property type="entry name" value="RHOD"/>
    <property type="match status" value="1"/>
</dbReference>
<feature type="transmembrane region" description="Helical" evidence="2">
    <location>
        <begin position="6"/>
        <end position="24"/>
    </location>
</feature>
<evidence type="ECO:0000313" key="4">
    <source>
        <dbReference type="EMBL" id="TKJ39134.1"/>
    </source>
</evidence>
<dbReference type="SMART" id="SM00450">
    <property type="entry name" value="RHOD"/>
    <property type="match status" value="1"/>
</dbReference>
<accession>A0A532UW21</accession>
<evidence type="ECO:0000256" key="1">
    <source>
        <dbReference type="SAM" id="MobiDB-lite"/>
    </source>
</evidence>
<keyword evidence="2" id="KW-0472">Membrane</keyword>
<dbReference type="InterPro" id="IPR001763">
    <property type="entry name" value="Rhodanese-like_dom"/>
</dbReference>
<dbReference type="Proteomes" id="UP000319619">
    <property type="component" value="Unassembled WGS sequence"/>
</dbReference>
<keyword evidence="2" id="KW-0812">Transmembrane</keyword>
<feature type="compositionally biased region" description="Basic residues" evidence="1">
    <location>
        <begin position="200"/>
        <end position="211"/>
    </location>
</feature>
<dbReference type="EMBL" id="NJBN01000008">
    <property type="protein sequence ID" value="TKJ39134.1"/>
    <property type="molecule type" value="Genomic_DNA"/>
</dbReference>
<protein>
    <recommendedName>
        <fullName evidence="3">Rhodanese domain-containing protein</fullName>
    </recommendedName>
</protein>
<dbReference type="Pfam" id="PF00581">
    <property type="entry name" value="Rhodanese"/>
    <property type="match status" value="1"/>
</dbReference>
<dbReference type="Gene3D" id="3.40.250.10">
    <property type="entry name" value="Rhodanese-like domain"/>
    <property type="match status" value="1"/>
</dbReference>
<keyword evidence="2" id="KW-1133">Transmembrane helix</keyword>
<evidence type="ECO:0000256" key="2">
    <source>
        <dbReference type="SAM" id="Phobius"/>
    </source>
</evidence>
<comment type="caution">
    <text evidence="4">The sequence shown here is derived from an EMBL/GenBank/DDBJ whole genome shotgun (WGS) entry which is preliminary data.</text>
</comment>
<dbReference type="InterPro" id="IPR036873">
    <property type="entry name" value="Rhodanese-like_dom_sf"/>
</dbReference>
<gene>
    <name evidence="4" type="ORF">CEE37_11995</name>
</gene>
<dbReference type="InterPro" id="IPR050229">
    <property type="entry name" value="GlpE_sulfurtransferase"/>
</dbReference>
<dbReference type="PANTHER" id="PTHR43031">
    <property type="entry name" value="FAD-DEPENDENT OXIDOREDUCTASE"/>
    <property type="match status" value="1"/>
</dbReference>
<dbReference type="PROSITE" id="PS50206">
    <property type="entry name" value="RHODANESE_3"/>
    <property type="match status" value="1"/>
</dbReference>
<dbReference type="SUPFAM" id="SSF52821">
    <property type="entry name" value="Rhodanese/Cell cycle control phosphatase"/>
    <property type="match status" value="1"/>
</dbReference>
<dbReference type="AlphaFoldDB" id="A0A532UW21"/>
<sequence length="211" mass="22804">MDTKIINRISAAVLLVAAIILVLMGNPSRVILLKASDDLGAIAMYGEDMIDPLVLIDWIIGETGDFIVVDLRNPSDYTDFSINGSVNIPFASLFTSEGFDQVPTHLKTVLVCEDGTRSGQAWSVLRIQGYEAYILKGGIKGWWRKIMTPLSAKELLLADLDPAELSAKLKAAREHLVGGGAIMDTPSEKNGTPPPPQIKSKPKKKKKSGGC</sequence>